<comment type="caution">
    <text evidence="2">The sequence shown here is derived from an EMBL/GenBank/DDBJ whole genome shotgun (WGS) entry which is preliminary data.</text>
</comment>
<dbReference type="Proteomes" id="UP000619101">
    <property type="component" value="Unassembled WGS sequence"/>
</dbReference>
<dbReference type="EMBL" id="JACSPZ010000011">
    <property type="protein sequence ID" value="MBD8038437.1"/>
    <property type="molecule type" value="Genomic_DNA"/>
</dbReference>
<feature type="transmembrane region" description="Helical" evidence="1">
    <location>
        <begin position="12"/>
        <end position="42"/>
    </location>
</feature>
<reference evidence="2 3" key="1">
    <citation type="submission" date="2020-08" db="EMBL/GenBank/DDBJ databases">
        <title>A Genomic Blueprint of the Chicken Gut Microbiome.</title>
        <authorList>
            <person name="Gilroy R."/>
            <person name="Ravi A."/>
            <person name="Getino M."/>
            <person name="Pursley I."/>
            <person name="Horton D.L."/>
            <person name="Alikhan N.-F."/>
            <person name="Baker D."/>
            <person name="Gharbi K."/>
            <person name="Hall N."/>
            <person name="Watson M."/>
            <person name="Adriaenssens E.M."/>
            <person name="Foster-Nyarko E."/>
            <person name="Jarju S."/>
            <person name="Secka A."/>
            <person name="Antonio M."/>
            <person name="Oren A."/>
            <person name="Chaudhuri R."/>
            <person name="La Ragione R.M."/>
            <person name="Hildebrand F."/>
            <person name="Pallen M.J."/>
        </authorList>
    </citation>
    <scope>NUCLEOTIDE SEQUENCE [LARGE SCALE GENOMIC DNA]</scope>
    <source>
        <strain evidence="2 3">A46</strain>
    </source>
</reference>
<keyword evidence="1" id="KW-0812">Transmembrane</keyword>
<protein>
    <submittedName>
        <fullName evidence="2">Uncharacterized protein</fullName>
    </submittedName>
</protein>
<dbReference type="RefSeq" id="WP_191701499.1">
    <property type="nucleotide sequence ID" value="NZ_JACSPZ010000011.1"/>
</dbReference>
<organism evidence="2 3">
    <name type="scientific">Solibacillus faecavium</name>
    <dbReference type="NCBI Taxonomy" id="2762221"/>
    <lineage>
        <taxon>Bacteria</taxon>
        <taxon>Bacillati</taxon>
        <taxon>Bacillota</taxon>
        <taxon>Bacilli</taxon>
        <taxon>Bacillales</taxon>
        <taxon>Caryophanaceae</taxon>
        <taxon>Solibacillus</taxon>
    </lineage>
</organism>
<evidence type="ECO:0000313" key="3">
    <source>
        <dbReference type="Proteomes" id="UP000619101"/>
    </source>
</evidence>
<accession>A0ABR8Y2J8</accession>
<sequence>MKPINYNNPVIGGYFFAGVIFTIIGLSKEFVFLFLGVLFILYGIKENNKLS</sequence>
<keyword evidence="1" id="KW-0472">Membrane</keyword>
<proteinExistence type="predicted"/>
<evidence type="ECO:0000313" key="2">
    <source>
        <dbReference type="EMBL" id="MBD8038437.1"/>
    </source>
</evidence>
<keyword evidence="3" id="KW-1185">Reference proteome</keyword>
<name>A0ABR8Y2J8_9BACL</name>
<keyword evidence="1" id="KW-1133">Transmembrane helix</keyword>
<gene>
    <name evidence="2" type="ORF">H9635_16960</name>
</gene>
<evidence type="ECO:0000256" key="1">
    <source>
        <dbReference type="SAM" id="Phobius"/>
    </source>
</evidence>